<proteinExistence type="predicted"/>
<dbReference type="Gene3D" id="3.40.50.2000">
    <property type="entry name" value="Glycogen Phosphorylase B"/>
    <property type="match status" value="1"/>
</dbReference>
<dbReference type="GO" id="GO:0016757">
    <property type="term" value="F:glycosyltransferase activity"/>
    <property type="evidence" value="ECO:0007669"/>
    <property type="project" value="InterPro"/>
</dbReference>
<organism evidence="2 3">
    <name type="scientific">Methanothrix thermoacetophila (strain DSM 6194 / JCM 14653 / NBRC 101360 / PT)</name>
    <name type="common">Methanosaeta thermophila</name>
    <dbReference type="NCBI Taxonomy" id="349307"/>
    <lineage>
        <taxon>Archaea</taxon>
        <taxon>Methanobacteriati</taxon>
        <taxon>Methanobacteriota</taxon>
        <taxon>Stenosarchaea group</taxon>
        <taxon>Methanomicrobia</taxon>
        <taxon>Methanotrichales</taxon>
        <taxon>Methanotrichaceae</taxon>
        <taxon>Methanothrix</taxon>
    </lineage>
</organism>
<dbReference type="PANTHER" id="PTHR12526:SF638">
    <property type="entry name" value="SPORE COAT PROTEIN SA"/>
    <property type="match status" value="1"/>
</dbReference>
<name>A0B8E0_METTP</name>
<dbReference type="RefSeq" id="WP_011696357.1">
    <property type="nucleotide sequence ID" value="NC_008553.1"/>
</dbReference>
<dbReference type="PANTHER" id="PTHR12526">
    <property type="entry name" value="GLYCOSYLTRANSFERASE"/>
    <property type="match status" value="1"/>
</dbReference>
<dbReference type="OrthoDB" id="132546at2157"/>
<dbReference type="EMBL" id="CP000477">
    <property type="protein sequence ID" value="ABK14964.1"/>
    <property type="molecule type" value="Genomic_DNA"/>
</dbReference>
<protein>
    <submittedName>
        <fullName evidence="2">Putative glycosyl transferase</fullName>
    </submittedName>
</protein>
<keyword evidence="3" id="KW-1185">Reference proteome</keyword>
<reference evidence="2 3" key="1">
    <citation type="submission" date="2006-10" db="EMBL/GenBank/DDBJ databases">
        <title>Complete sequence of Methanosaeta thermophila PT.</title>
        <authorList>
            <consortium name="US DOE Joint Genome Institute"/>
            <person name="Copeland A."/>
            <person name="Lucas S."/>
            <person name="Lapidus A."/>
            <person name="Barry K."/>
            <person name="Detter J.C."/>
            <person name="Glavina del Rio T."/>
            <person name="Hammon N."/>
            <person name="Israni S."/>
            <person name="Pitluck S."/>
            <person name="Chain P."/>
            <person name="Malfatti S."/>
            <person name="Shin M."/>
            <person name="Vergez L."/>
            <person name="Schmutz J."/>
            <person name="Larimer F."/>
            <person name="Land M."/>
            <person name="Hauser L."/>
            <person name="Kyrpides N."/>
            <person name="Kim E."/>
            <person name="Smith K.S."/>
            <person name="Ingram-Smith C."/>
            <person name="Richardson P."/>
        </authorList>
    </citation>
    <scope>NUCLEOTIDE SEQUENCE [LARGE SCALE GENOMIC DNA]</scope>
    <source>
        <strain evidence="3">DSM 6194 / JCM 14653 / NBRC 101360 / PT</strain>
    </source>
</reference>
<gene>
    <name evidence="2" type="ordered locus">Mthe_1182</name>
</gene>
<dbReference type="AlphaFoldDB" id="A0B8E0"/>
<evidence type="ECO:0000259" key="1">
    <source>
        <dbReference type="Pfam" id="PF00534"/>
    </source>
</evidence>
<sequence>MARPVITTDAPGCRETVIDGENGFLVPPRDVGALAETMERFVLEPELIGRMGAASRRIAEERFDVRIINKRMMEAMGLG</sequence>
<evidence type="ECO:0000313" key="3">
    <source>
        <dbReference type="Proteomes" id="UP000000674"/>
    </source>
</evidence>
<dbReference type="GeneID" id="4462228"/>
<accession>A0B8E0</accession>
<dbReference type="HOGENOM" id="CLU_2597810_0_0_2"/>
<dbReference type="SUPFAM" id="SSF53756">
    <property type="entry name" value="UDP-Glycosyltransferase/glycogen phosphorylase"/>
    <property type="match status" value="1"/>
</dbReference>
<dbReference type="Proteomes" id="UP000000674">
    <property type="component" value="Chromosome"/>
</dbReference>
<dbReference type="KEGG" id="mtp:Mthe_1182"/>
<evidence type="ECO:0000313" key="2">
    <source>
        <dbReference type="EMBL" id="ABK14964.1"/>
    </source>
</evidence>
<dbReference type="Pfam" id="PF00534">
    <property type="entry name" value="Glycos_transf_1"/>
    <property type="match status" value="1"/>
</dbReference>
<dbReference type="InterPro" id="IPR001296">
    <property type="entry name" value="Glyco_trans_1"/>
</dbReference>
<feature type="domain" description="Glycosyl transferase family 1" evidence="1">
    <location>
        <begin position="4"/>
        <end position="56"/>
    </location>
</feature>
<keyword evidence="2" id="KW-0808">Transferase</keyword>
<dbReference type="STRING" id="349307.Mthe_1182"/>